<dbReference type="EMBL" id="WIUZ02000022">
    <property type="protein sequence ID" value="KAF9778731.1"/>
    <property type="molecule type" value="Genomic_DNA"/>
</dbReference>
<evidence type="ECO:0000256" key="3">
    <source>
        <dbReference type="SAM" id="MobiDB-lite"/>
    </source>
</evidence>
<comment type="caution">
    <text evidence="4">The sequence shown here is derived from an EMBL/GenBank/DDBJ whole genome shotgun (WGS) entry which is preliminary data.</text>
</comment>
<dbReference type="GO" id="GO:0005737">
    <property type="term" value="C:cytoplasm"/>
    <property type="evidence" value="ECO:0007669"/>
    <property type="project" value="TreeGrafter"/>
</dbReference>
<reference evidence="4" key="1">
    <citation type="journal article" date="2020" name="Nat. Commun.">
        <title>Large-scale genome sequencing of mycorrhizal fungi provides insights into the early evolution of symbiotic traits.</title>
        <authorList>
            <person name="Miyauchi S."/>
            <person name="Kiss E."/>
            <person name="Kuo A."/>
            <person name="Drula E."/>
            <person name="Kohler A."/>
            <person name="Sanchez-Garcia M."/>
            <person name="Morin E."/>
            <person name="Andreopoulos B."/>
            <person name="Barry K.W."/>
            <person name="Bonito G."/>
            <person name="Buee M."/>
            <person name="Carver A."/>
            <person name="Chen C."/>
            <person name="Cichocki N."/>
            <person name="Clum A."/>
            <person name="Culley D."/>
            <person name="Crous P.W."/>
            <person name="Fauchery L."/>
            <person name="Girlanda M."/>
            <person name="Hayes R.D."/>
            <person name="Keri Z."/>
            <person name="LaButti K."/>
            <person name="Lipzen A."/>
            <person name="Lombard V."/>
            <person name="Magnuson J."/>
            <person name="Maillard F."/>
            <person name="Murat C."/>
            <person name="Nolan M."/>
            <person name="Ohm R.A."/>
            <person name="Pangilinan J."/>
            <person name="Pereira M.F."/>
            <person name="Perotto S."/>
            <person name="Peter M."/>
            <person name="Pfister S."/>
            <person name="Riley R."/>
            <person name="Sitrit Y."/>
            <person name="Stielow J.B."/>
            <person name="Szollosi G."/>
            <person name="Zifcakova L."/>
            <person name="Stursova M."/>
            <person name="Spatafora J.W."/>
            <person name="Tedersoo L."/>
            <person name="Vaario L.M."/>
            <person name="Yamada A."/>
            <person name="Yan M."/>
            <person name="Wang P."/>
            <person name="Xu J."/>
            <person name="Bruns T."/>
            <person name="Baldrian P."/>
            <person name="Vilgalys R."/>
            <person name="Dunand C."/>
            <person name="Henrissat B."/>
            <person name="Grigoriev I.V."/>
            <person name="Hibbett D."/>
            <person name="Nagy L.G."/>
            <person name="Martin F.M."/>
        </authorList>
    </citation>
    <scope>NUCLEOTIDE SEQUENCE</scope>
    <source>
        <strain evidence="4">UH-Tt-Lm1</strain>
    </source>
</reference>
<accession>A0A9P6H4H1</accession>
<dbReference type="OrthoDB" id="5949865at2759"/>
<feature type="region of interest" description="Disordered" evidence="3">
    <location>
        <begin position="53"/>
        <end position="172"/>
    </location>
</feature>
<protein>
    <recommendedName>
        <fullName evidence="2">mRNA stability protein</fullName>
    </recommendedName>
</protein>
<sequence>MLPARRNKVDISAMSEEEQKLFRLYGKLPTHKNVLAKMQKDRKFFDSGDYALSKAGKAPRETVGTAIPNPENIPHASPTQVSNSSSPHISVQTSPVNSPTSPVKESSLSQESTLADIMNTDPNPSDTTVETDSTVVEEVEEPNLANVPAEDAPETEAKATESGSGDSDIKMD</sequence>
<dbReference type="AlphaFoldDB" id="A0A9P6H4H1"/>
<evidence type="ECO:0000313" key="4">
    <source>
        <dbReference type="EMBL" id="KAF9778731.1"/>
    </source>
</evidence>
<feature type="compositionally biased region" description="Low complexity" evidence="3">
    <location>
        <begin position="125"/>
        <end position="134"/>
    </location>
</feature>
<evidence type="ECO:0000313" key="5">
    <source>
        <dbReference type="Proteomes" id="UP000736335"/>
    </source>
</evidence>
<dbReference type="Pfam" id="PF04667">
    <property type="entry name" value="Endosulfine"/>
    <property type="match status" value="1"/>
</dbReference>
<dbReference type="PANTHER" id="PTHR10358:SF6">
    <property type="entry name" value="ENDOSULFINE, ISOFORM A"/>
    <property type="match status" value="1"/>
</dbReference>
<feature type="compositionally biased region" description="Polar residues" evidence="3">
    <location>
        <begin position="77"/>
        <end position="113"/>
    </location>
</feature>
<name>A0A9P6H4H1_9AGAM</name>
<dbReference type="GO" id="GO:0004864">
    <property type="term" value="F:protein phosphatase inhibitor activity"/>
    <property type="evidence" value="ECO:0007669"/>
    <property type="project" value="TreeGrafter"/>
</dbReference>
<comment type="function">
    <text evidence="2">Plays an essential role in initiation of the G0 program by preventing the degradation of specific nutrient-regulated mRNAs via the 5'-3' mRNA decay pathway.</text>
</comment>
<comment type="similarity">
    <text evidence="1 2">Belongs to the endosulfine family.</text>
</comment>
<evidence type="ECO:0000256" key="1">
    <source>
        <dbReference type="ARBA" id="ARBA00010520"/>
    </source>
</evidence>
<dbReference type="PANTHER" id="PTHR10358">
    <property type="entry name" value="ENDOSULFINE"/>
    <property type="match status" value="1"/>
</dbReference>
<organism evidence="4 5">
    <name type="scientific">Thelephora terrestris</name>
    <dbReference type="NCBI Taxonomy" id="56493"/>
    <lineage>
        <taxon>Eukaryota</taxon>
        <taxon>Fungi</taxon>
        <taxon>Dikarya</taxon>
        <taxon>Basidiomycota</taxon>
        <taxon>Agaricomycotina</taxon>
        <taxon>Agaricomycetes</taxon>
        <taxon>Thelephorales</taxon>
        <taxon>Thelephoraceae</taxon>
        <taxon>Thelephora</taxon>
    </lineage>
</organism>
<reference evidence="4" key="2">
    <citation type="submission" date="2020-11" db="EMBL/GenBank/DDBJ databases">
        <authorList>
            <consortium name="DOE Joint Genome Institute"/>
            <person name="Kuo A."/>
            <person name="Miyauchi S."/>
            <person name="Kiss E."/>
            <person name="Drula E."/>
            <person name="Kohler A."/>
            <person name="Sanchez-Garcia M."/>
            <person name="Andreopoulos B."/>
            <person name="Barry K.W."/>
            <person name="Bonito G."/>
            <person name="Buee M."/>
            <person name="Carver A."/>
            <person name="Chen C."/>
            <person name="Cichocki N."/>
            <person name="Clum A."/>
            <person name="Culley D."/>
            <person name="Crous P.W."/>
            <person name="Fauchery L."/>
            <person name="Girlanda M."/>
            <person name="Hayes R."/>
            <person name="Keri Z."/>
            <person name="Labutti K."/>
            <person name="Lipzen A."/>
            <person name="Lombard V."/>
            <person name="Magnuson J."/>
            <person name="Maillard F."/>
            <person name="Morin E."/>
            <person name="Murat C."/>
            <person name="Nolan M."/>
            <person name="Ohm R."/>
            <person name="Pangilinan J."/>
            <person name="Pereira M."/>
            <person name="Perotto S."/>
            <person name="Peter M."/>
            <person name="Riley R."/>
            <person name="Sitrit Y."/>
            <person name="Stielow B."/>
            <person name="Szollosi G."/>
            <person name="Zifcakova L."/>
            <person name="Stursova M."/>
            <person name="Spatafora J.W."/>
            <person name="Tedersoo L."/>
            <person name="Vaario L.-M."/>
            <person name="Yamada A."/>
            <person name="Yan M."/>
            <person name="Wang P."/>
            <person name="Xu J."/>
            <person name="Bruns T."/>
            <person name="Baldrian P."/>
            <person name="Vilgalys R."/>
            <person name="Henrissat B."/>
            <person name="Grigoriev I.V."/>
            <person name="Hibbett D."/>
            <person name="Nagy L.G."/>
            <person name="Martin F.M."/>
        </authorList>
    </citation>
    <scope>NUCLEOTIDE SEQUENCE</scope>
    <source>
        <strain evidence="4">UH-Tt-Lm1</strain>
    </source>
</reference>
<gene>
    <name evidence="4" type="ORF">BJ322DRAFT_1014416</name>
</gene>
<dbReference type="InterPro" id="IPR006760">
    <property type="entry name" value="Endosulphine"/>
</dbReference>
<dbReference type="Proteomes" id="UP000736335">
    <property type="component" value="Unassembled WGS sequence"/>
</dbReference>
<keyword evidence="5" id="KW-1185">Reference proteome</keyword>
<evidence type="ECO:0000256" key="2">
    <source>
        <dbReference type="RuleBase" id="RU363120"/>
    </source>
</evidence>
<proteinExistence type="inferred from homology"/>